<feature type="signal peptide" evidence="1">
    <location>
        <begin position="1"/>
        <end position="23"/>
    </location>
</feature>
<dbReference type="EMBL" id="FZNS01000004">
    <property type="protein sequence ID" value="SNR63031.1"/>
    <property type="molecule type" value="Genomic_DNA"/>
</dbReference>
<accession>A0A238XWY4</accession>
<sequence length="144" mass="15979">MKQLLTSLLLAGAMVASQHSAFAQQAPSVRPLQNEPVRYEYCELMHTGALSKGKPEKTKTDDIYVDFGYGYEKLGGSEQMKREAGKMDVFATPISAVNYMGSLGWEIVQIMETPTTPGSNDAGRYVRRYMLRRLLTAKAVAVPR</sequence>
<reference evidence="3" key="1">
    <citation type="submission" date="2017-06" db="EMBL/GenBank/DDBJ databases">
        <authorList>
            <person name="Varghese N."/>
            <person name="Submissions S."/>
        </authorList>
    </citation>
    <scope>NUCLEOTIDE SEQUENCE [LARGE SCALE GENOMIC DNA]</scope>
    <source>
        <strain evidence="3">DSM 28041</strain>
    </source>
</reference>
<proteinExistence type="predicted"/>
<keyword evidence="3" id="KW-1185">Reference proteome</keyword>
<gene>
    <name evidence="2" type="ORF">SAMN06269173_104441</name>
</gene>
<dbReference type="RefSeq" id="WP_089332815.1">
    <property type="nucleotide sequence ID" value="NZ_FZNS01000004.1"/>
</dbReference>
<protein>
    <submittedName>
        <fullName evidence="2">Uncharacterized protein</fullName>
    </submittedName>
</protein>
<dbReference type="AlphaFoldDB" id="A0A238XWY4"/>
<feature type="chain" id="PRO_5012557025" evidence="1">
    <location>
        <begin position="24"/>
        <end position="144"/>
    </location>
</feature>
<organism evidence="2 3">
    <name type="scientific">Hymenobacter mucosus</name>
    <dbReference type="NCBI Taxonomy" id="1411120"/>
    <lineage>
        <taxon>Bacteria</taxon>
        <taxon>Pseudomonadati</taxon>
        <taxon>Bacteroidota</taxon>
        <taxon>Cytophagia</taxon>
        <taxon>Cytophagales</taxon>
        <taxon>Hymenobacteraceae</taxon>
        <taxon>Hymenobacter</taxon>
    </lineage>
</organism>
<evidence type="ECO:0000313" key="3">
    <source>
        <dbReference type="Proteomes" id="UP000198310"/>
    </source>
</evidence>
<dbReference type="Proteomes" id="UP000198310">
    <property type="component" value="Unassembled WGS sequence"/>
</dbReference>
<evidence type="ECO:0000256" key="1">
    <source>
        <dbReference type="SAM" id="SignalP"/>
    </source>
</evidence>
<name>A0A238XWY4_9BACT</name>
<keyword evidence="1" id="KW-0732">Signal</keyword>
<evidence type="ECO:0000313" key="2">
    <source>
        <dbReference type="EMBL" id="SNR63031.1"/>
    </source>
</evidence>